<feature type="domain" description="Histidine kinase" evidence="5">
    <location>
        <begin position="275"/>
        <end position="509"/>
    </location>
</feature>
<dbReference type="SUPFAM" id="SSF52172">
    <property type="entry name" value="CheY-like"/>
    <property type="match status" value="1"/>
</dbReference>
<dbReference type="InterPro" id="IPR000700">
    <property type="entry name" value="PAS-assoc_C"/>
</dbReference>
<dbReference type="PROSITE" id="PS50110">
    <property type="entry name" value="RESPONSE_REGULATORY"/>
    <property type="match status" value="1"/>
</dbReference>
<dbReference type="EC" id="2.7.13.3" evidence="2"/>
<evidence type="ECO:0000256" key="3">
    <source>
        <dbReference type="ARBA" id="ARBA00022553"/>
    </source>
</evidence>
<protein>
    <recommendedName>
        <fullName evidence="2">histidine kinase</fullName>
        <ecNumber evidence="2">2.7.13.3</ecNumber>
    </recommendedName>
</protein>
<dbReference type="Pfam" id="PF00072">
    <property type="entry name" value="Response_reg"/>
    <property type="match status" value="1"/>
</dbReference>
<dbReference type="PROSITE" id="PS50113">
    <property type="entry name" value="PAC"/>
    <property type="match status" value="2"/>
</dbReference>
<dbReference type="CDD" id="cd00130">
    <property type="entry name" value="PAS"/>
    <property type="match status" value="1"/>
</dbReference>
<dbReference type="PROSITE" id="PS50112">
    <property type="entry name" value="PAS"/>
    <property type="match status" value="1"/>
</dbReference>
<evidence type="ECO:0000259" key="7">
    <source>
        <dbReference type="PROSITE" id="PS50112"/>
    </source>
</evidence>
<dbReference type="CDD" id="cd00082">
    <property type="entry name" value="HisKA"/>
    <property type="match status" value="1"/>
</dbReference>
<dbReference type="InterPro" id="IPR005467">
    <property type="entry name" value="His_kinase_dom"/>
</dbReference>
<evidence type="ECO:0000313" key="9">
    <source>
        <dbReference type="EMBL" id="MCY1077223.1"/>
    </source>
</evidence>
<feature type="domain" description="PAC" evidence="8">
    <location>
        <begin position="86"/>
        <end position="137"/>
    </location>
</feature>
<dbReference type="InterPro" id="IPR035965">
    <property type="entry name" value="PAS-like_dom_sf"/>
</dbReference>
<dbReference type="InterPro" id="IPR003594">
    <property type="entry name" value="HATPase_dom"/>
</dbReference>
<reference evidence="9 10" key="1">
    <citation type="submission" date="2022-11" db="EMBL/GenBank/DDBJ databases">
        <title>Minimal conservation of predation-associated metabolite biosynthetic gene clusters underscores biosynthetic potential of Myxococcota including descriptions for ten novel species: Archangium lansinium sp. nov., Myxococcus landrumus sp. nov., Nannocystis bai.</title>
        <authorList>
            <person name="Ahearne A."/>
            <person name="Stevens C."/>
            <person name="Phillips K."/>
        </authorList>
    </citation>
    <scope>NUCLEOTIDE SEQUENCE [LARGE SCALE GENOMIC DNA]</scope>
    <source>
        <strain evidence="9 10">MIWBW</strain>
    </source>
</reference>
<comment type="catalytic activity">
    <reaction evidence="1">
        <text>ATP + protein L-histidine = ADP + protein N-phospho-L-histidine.</text>
        <dbReference type="EC" id="2.7.13.3"/>
    </reaction>
</comment>
<dbReference type="InterPro" id="IPR004358">
    <property type="entry name" value="Sig_transdc_His_kin-like_C"/>
</dbReference>
<gene>
    <name evidence="9" type="ORF">OV287_22390</name>
</gene>
<dbReference type="EMBL" id="JAPNKA010000001">
    <property type="protein sequence ID" value="MCY1077223.1"/>
    <property type="molecule type" value="Genomic_DNA"/>
</dbReference>
<dbReference type="CDD" id="cd00156">
    <property type="entry name" value="REC"/>
    <property type="match status" value="1"/>
</dbReference>
<keyword evidence="10" id="KW-1185">Reference proteome</keyword>
<dbReference type="SMART" id="SM00388">
    <property type="entry name" value="HisKA"/>
    <property type="match status" value="1"/>
</dbReference>
<dbReference type="InterPro" id="IPR001789">
    <property type="entry name" value="Sig_transdc_resp-reg_receiver"/>
</dbReference>
<evidence type="ECO:0000313" key="10">
    <source>
        <dbReference type="Proteomes" id="UP001207654"/>
    </source>
</evidence>
<name>A0ABT4A6E2_9BACT</name>
<dbReference type="SMART" id="SM00448">
    <property type="entry name" value="REC"/>
    <property type="match status" value="1"/>
</dbReference>
<dbReference type="Pfam" id="PF02518">
    <property type="entry name" value="HATPase_c"/>
    <property type="match status" value="1"/>
</dbReference>
<dbReference type="PANTHER" id="PTHR43065">
    <property type="entry name" value="SENSOR HISTIDINE KINASE"/>
    <property type="match status" value="1"/>
</dbReference>
<accession>A0ABT4A6E2</accession>
<feature type="domain" description="PAC" evidence="8">
    <location>
        <begin position="212"/>
        <end position="262"/>
    </location>
</feature>
<dbReference type="Gene3D" id="3.30.565.10">
    <property type="entry name" value="Histidine kinase-like ATPase, C-terminal domain"/>
    <property type="match status" value="1"/>
</dbReference>
<sequence>MPVTLDVVRPWSMSDGLSLGLYLVAVPSGRVLYANQRFCQLGGLETLEELIRQGEATHSRILHSLPATHAEALFQTQLSPCGQPPSEREERQVALADGRMLRRISTPVCDAAGKVTCQLYLFEDVTERTRAEEALRRSEQSYRKVIENGPEAVFVHTGQRFIYVNPMLLKALRYEDASELIGQPILTIVHPDDRELVRQRIHTAADLGELAPLREIRYLRRDGTWFDAESTGLPIEFNGAKAVVVMARDVTERKRMQAQLLQTDRLSMVGTLSAGVGHEINNPLSYVQANLSLALESTRQLVKEGVEAGLGGPDAQRRAEQLRELETLLQEAHEGALRVRNIVRDLKSFSRQEEVERRTAVDVREPLAFSLKMAASELRHRAQLITKYEPVPLVHADASRLGQVFLNLLINAVQALPEEGSTQNTITVGVRLDTSGRVAVDVSDTGAGIPPEVLARIFDPFFTTKPVGKGTGLGLSICHGIIRGFGGEISVHSEVGRGTTFTVLLPAMQPVAAAASSPDSQVSRSERRGRMLIIDDEPLVARSLSRLIGRQHHVTVAVTSQDGMAQLTSGEPFDIIFCDLMMPGLTGMDIYEQLRECRPELAPRFVFITGGSYTPRARQFMEAVPNAWMEKPFDVQQLRRLIGKVLET</sequence>
<evidence type="ECO:0000256" key="4">
    <source>
        <dbReference type="PROSITE-ProRule" id="PRU00169"/>
    </source>
</evidence>
<dbReference type="InterPro" id="IPR003661">
    <property type="entry name" value="HisK_dim/P_dom"/>
</dbReference>
<dbReference type="SUPFAM" id="SSF55785">
    <property type="entry name" value="PYP-like sensor domain (PAS domain)"/>
    <property type="match status" value="2"/>
</dbReference>
<dbReference type="Pfam" id="PF13426">
    <property type="entry name" value="PAS_9"/>
    <property type="match status" value="1"/>
</dbReference>
<dbReference type="RefSeq" id="WP_267536069.1">
    <property type="nucleotide sequence ID" value="NZ_JAPNKA010000001.1"/>
</dbReference>
<evidence type="ECO:0000256" key="2">
    <source>
        <dbReference type="ARBA" id="ARBA00012438"/>
    </source>
</evidence>
<keyword evidence="3 4" id="KW-0597">Phosphoprotein</keyword>
<dbReference type="SMART" id="SM00387">
    <property type="entry name" value="HATPase_c"/>
    <property type="match status" value="1"/>
</dbReference>
<proteinExistence type="predicted"/>
<dbReference type="Pfam" id="PF00512">
    <property type="entry name" value="HisKA"/>
    <property type="match status" value="1"/>
</dbReference>
<dbReference type="Gene3D" id="1.10.287.130">
    <property type="match status" value="1"/>
</dbReference>
<dbReference type="InterPro" id="IPR036097">
    <property type="entry name" value="HisK_dim/P_sf"/>
</dbReference>
<dbReference type="Gene3D" id="3.30.450.20">
    <property type="entry name" value="PAS domain"/>
    <property type="match status" value="2"/>
</dbReference>
<dbReference type="PRINTS" id="PR00344">
    <property type="entry name" value="BCTRLSENSOR"/>
</dbReference>
<dbReference type="Proteomes" id="UP001207654">
    <property type="component" value="Unassembled WGS sequence"/>
</dbReference>
<dbReference type="SUPFAM" id="SSF47384">
    <property type="entry name" value="Homodimeric domain of signal transducing histidine kinase"/>
    <property type="match status" value="1"/>
</dbReference>
<comment type="caution">
    <text evidence="9">The sequence shown here is derived from an EMBL/GenBank/DDBJ whole genome shotgun (WGS) entry which is preliminary data.</text>
</comment>
<evidence type="ECO:0000256" key="1">
    <source>
        <dbReference type="ARBA" id="ARBA00000085"/>
    </source>
</evidence>
<feature type="domain" description="PAS" evidence="7">
    <location>
        <begin position="138"/>
        <end position="208"/>
    </location>
</feature>
<dbReference type="SMART" id="SM00086">
    <property type="entry name" value="PAC"/>
    <property type="match status" value="1"/>
</dbReference>
<dbReference type="PANTHER" id="PTHR43065:SF50">
    <property type="entry name" value="HISTIDINE KINASE"/>
    <property type="match status" value="1"/>
</dbReference>
<dbReference type="InterPro" id="IPR001610">
    <property type="entry name" value="PAC"/>
</dbReference>
<feature type="domain" description="Response regulatory" evidence="6">
    <location>
        <begin position="530"/>
        <end position="646"/>
    </location>
</feature>
<dbReference type="InterPro" id="IPR011006">
    <property type="entry name" value="CheY-like_superfamily"/>
</dbReference>
<dbReference type="InterPro" id="IPR000014">
    <property type="entry name" value="PAS"/>
</dbReference>
<organism evidence="9 10">
    <name type="scientific">Archangium lansingense</name>
    <dbReference type="NCBI Taxonomy" id="2995310"/>
    <lineage>
        <taxon>Bacteria</taxon>
        <taxon>Pseudomonadati</taxon>
        <taxon>Myxococcota</taxon>
        <taxon>Myxococcia</taxon>
        <taxon>Myxococcales</taxon>
        <taxon>Cystobacterineae</taxon>
        <taxon>Archangiaceae</taxon>
        <taxon>Archangium</taxon>
    </lineage>
</organism>
<dbReference type="SMART" id="SM00091">
    <property type="entry name" value="PAS"/>
    <property type="match status" value="2"/>
</dbReference>
<dbReference type="NCBIfam" id="TIGR00229">
    <property type="entry name" value="sensory_box"/>
    <property type="match status" value="2"/>
</dbReference>
<dbReference type="InterPro" id="IPR036890">
    <property type="entry name" value="HATPase_C_sf"/>
</dbReference>
<evidence type="ECO:0000259" key="6">
    <source>
        <dbReference type="PROSITE" id="PS50110"/>
    </source>
</evidence>
<evidence type="ECO:0000259" key="8">
    <source>
        <dbReference type="PROSITE" id="PS50113"/>
    </source>
</evidence>
<evidence type="ECO:0000259" key="5">
    <source>
        <dbReference type="PROSITE" id="PS50109"/>
    </source>
</evidence>
<feature type="modified residue" description="4-aspartylphosphate" evidence="4">
    <location>
        <position position="579"/>
    </location>
</feature>
<dbReference type="SUPFAM" id="SSF55874">
    <property type="entry name" value="ATPase domain of HSP90 chaperone/DNA topoisomerase II/histidine kinase"/>
    <property type="match status" value="1"/>
</dbReference>
<dbReference type="PROSITE" id="PS50109">
    <property type="entry name" value="HIS_KIN"/>
    <property type="match status" value="1"/>
</dbReference>
<dbReference type="Gene3D" id="3.40.50.2300">
    <property type="match status" value="1"/>
</dbReference>